<accession>A0A932EQC2</accession>
<dbReference type="Proteomes" id="UP000779809">
    <property type="component" value="Unassembled WGS sequence"/>
</dbReference>
<dbReference type="EMBL" id="JACPNR010000011">
    <property type="protein sequence ID" value="MBI2679064.1"/>
    <property type="molecule type" value="Genomic_DNA"/>
</dbReference>
<protein>
    <submittedName>
        <fullName evidence="1">Uncharacterized protein</fullName>
    </submittedName>
</protein>
<evidence type="ECO:0000313" key="1">
    <source>
        <dbReference type="EMBL" id="MBI2679064.1"/>
    </source>
</evidence>
<gene>
    <name evidence="1" type="ORF">HYX28_09810</name>
</gene>
<name>A0A932EQC2_9BACT</name>
<organism evidence="1 2">
    <name type="scientific">Candidatus Korobacter versatilis</name>
    <dbReference type="NCBI Taxonomy" id="658062"/>
    <lineage>
        <taxon>Bacteria</taxon>
        <taxon>Pseudomonadati</taxon>
        <taxon>Acidobacteriota</taxon>
        <taxon>Terriglobia</taxon>
        <taxon>Terriglobales</taxon>
        <taxon>Candidatus Korobacteraceae</taxon>
        <taxon>Candidatus Korobacter</taxon>
    </lineage>
</organism>
<sequence length="130" mass="14824">MSDITTRVRRVTADLEVLQRELDAASHPGAERSAIVDELVAGDLLNDLKNAVDNVRHFLWAYIEATTQNPEDLKNAMQGYRMQRVTEMLRVMRSDEPELTKTKGAHSFFEEINSIAHAAVDRYEEKKPPK</sequence>
<comment type="caution">
    <text evidence="1">The sequence shown here is derived from an EMBL/GenBank/DDBJ whole genome shotgun (WGS) entry which is preliminary data.</text>
</comment>
<dbReference type="AlphaFoldDB" id="A0A932EQC2"/>
<proteinExistence type="predicted"/>
<reference evidence="1" key="1">
    <citation type="submission" date="2020-07" db="EMBL/GenBank/DDBJ databases">
        <title>Huge and variable diversity of episymbiotic CPR bacteria and DPANN archaea in groundwater ecosystems.</title>
        <authorList>
            <person name="He C.Y."/>
            <person name="Keren R."/>
            <person name="Whittaker M."/>
            <person name="Farag I.F."/>
            <person name="Doudna J."/>
            <person name="Cate J.H.D."/>
            <person name="Banfield J.F."/>
        </authorList>
    </citation>
    <scope>NUCLEOTIDE SEQUENCE</scope>
    <source>
        <strain evidence="1">NC_groundwater_580_Pr5_B-0.1um_64_19</strain>
    </source>
</reference>
<evidence type="ECO:0000313" key="2">
    <source>
        <dbReference type="Proteomes" id="UP000779809"/>
    </source>
</evidence>